<proteinExistence type="predicted"/>
<dbReference type="InterPro" id="IPR048444">
    <property type="entry name" value="DNMK"/>
</dbReference>
<feature type="region of interest" description="Disordered" evidence="1">
    <location>
        <begin position="1"/>
        <end position="20"/>
    </location>
</feature>
<protein>
    <submittedName>
        <fullName evidence="2">Deoxynucleotide monophosphate kinase</fullName>
    </submittedName>
</protein>
<name>A0AAI8BD50_9BURK</name>
<dbReference type="GO" id="GO:0016301">
    <property type="term" value="F:kinase activity"/>
    <property type="evidence" value="ECO:0007669"/>
    <property type="project" value="UniProtKB-KW"/>
</dbReference>
<gene>
    <name evidence="2" type="ORF">DM82_4352</name>
</gene>
<organism evidence="2 3">
    <name type="scientific">Burkholderia oklahomensis</name>
    <dbReference type="NCBI Taxonomy" id="342113"/>
    <lineage>
        <taxon>Bacteria</taxon>
        <taxon>Pseudomonadati</taxon>
        <taxon>Pseudomonadota</taxon>
        <taxon>Betaproteobacteria</taxon>
        <taxon>Burkholderiales</taxon>
        <taxon>Burkholderiaceae</taxon>
        <taxon>Burkholderia</taxon>
        <taxon>pseudomallei group</taxon>
    </lineage>
</organism>
<dbReference type="Pfam" id="PF21448">
    <property type="entry name" value="DNMK"/>
    <property type="match status" value="1"/>
</dbReference>
<sequence>MHKHSQNNLPLIGVTGRARSGKDTIGSYLVENHGYHQVSFAEPMRQFVCNLIGIDRRALDFVKEDPVPWLGKSPRQMLQTLGTEWGRMLVNENIWVLVAMDEVARTLRFSGKSSVITDVRFDNEADAIRQRGGRIIHVARPDALAVAAHASEVGVRKEYGDFTVLNDGSLSDLYAMVDEIMETL</sequence>
<dbReference type="InterPro" id="IPR027417">
    <property type="entry name" value="P-loop_NTPase"/>
</dbReference>
<evidence type="ECO:0000313" key="3">
    <source>
        <dbReference type="Proteomes" id="UP000029424"/>
    </source>
</evidence>
<dbReference type="Gene3D" id="3.40.50.300">
    <property type="entry name" value="P-loop containing nucleotide triphosphate hydrolases"/>
    <property type="match status" value="1"/>
</dbReference>
<keyword evidence="3" id="KW-1185">Reference proteome</keyword>
<dbReference type="SUPFAM" id="SSF52540">
    <property type="entry name" value="P-loop containing nucleoside triphosphate hydrolases"/>
    <property type="match status" value="1"/>
</dbReference>
<dbReference type="EMBL" id="CP008727">
    <property type="protein sequence ID" value="AIO69925.1"/>
    <property type="molecule type" value="Genomic_DNA"/>
</dbReference>
<dbReference type="Proteomes" id="UP000029424">
    <property type="component" value="Chromosome 2"/>
</dbReference>
<dbReference type="AlphaFoldDB" id="A0AAI8BD50"/>
<evidence type="ECO:0000256" key="1">
    <source>
        <dbReference type="SAM" id="MobiDB-lite"/>
    </source>
</evidence>
<evidence type="ECO:0000313" key="2">
    <source>
        <dbReference type="EMBL" id="AIO69925.1"/>
    </source>
</evidence>
<dbReference type="RefSeq" id="WP_010107827.1">
    <property type="nucleotide sequence ID" value="NZ_CP008727.1"/>
</dbReference>
<accession>A0AAI8BD50</accession>
<dbReference type="KEGG" id="bok:DM82_4352"/>
<reference evidence="2 3" key="1">
    <citation type="submission" date="2014-06" db="EMBL/GenBank/DDBJ databases">
        <authorList>
            <person name="Bishop-Lilly K.A."/>
            <person name="Broomall S.M."/>
            <person name="Chain P.S."/>
            <person name="Chertkov O."/>
            <person name="Coyne S.R."/>
            <person name="Daligault H.E."/>
            <person name="Davenport K.W."/>
            <person name="Erkkila T."/>
            <person name="Frey K.G."/>
            <person name="Gibbons H.S."/>
            <person name="Gu W."/>
            <person name="Jaissle J."/>
            <person name="Johnson S.L."/>
            <person name="Koroleva G.I."/>
            <person name="Ladner J.T."/>
            <person name="Lo C.-C."/>
            <person name="Minogue T.D."/>
            <person name="Munk C."/>
            <person name="Palacios G.F."/>
            <person name="Redden C.L."/>
            <person name="Rosenzweig C.N."/>
            <person name="Scholz M.B."/>
            <person name="Teshima H."/>
            <person name="Xu Y."/>
        </authorList>
    </citation>
    <scope>NUCLEOTIDE SEQUENCE [LARGE SCALE GENOMIC DNA]</scope>
    <source>
        <strain evidence="2 3">EO147</strain>
    </source>
</reference>
<keyword evidence="2" id="KW-0418">Kinase</keyword>
<keyword evidence="2" id="KW-0808">Transferase</keyword>